<organism evidence="1">
    <name type="scientific">marine sediment metagenome</name>
    <dbReference type="NCBI Taxonomy" id="412755"/>
    <lineage>
        <taxon>unclassified sequences</taxon>
        <taxon>metagenomes</taxon>
        <taxon>ecological metagenomes</taxon>
    </lineage>
</organism>
<proteinExistence type="predicted"/>
<evidence type="ECO:0000313" key="1">
    <source>
        <dbReference type="EMBL" id="KKM80355.1"/>
    </source>
</evidence>
<name>A0A0F9MUR1_9ZZZZ</name>
<sequence>MKNKEIGVEYSRTVNILDFESSRFQASVKGDSEFEEGSDEYVEEWDDAWEEAKEQVEGQIDKEAIPILEEKIKTGKKGDERIKEMVKRRNRK</sequence>
<dbReference type="EMBL" id="LAZR01008198">
    <property type="protein sequence ID" value="KKM80355.1"/>
    <property type="molecule type" value="Genomic_DNA"/>
</dbReference>
<comment type="caution">
    <text evidence="1">The sequence shown here is derived from an EMBL/GenBank/DDBJ whole genome shotgun (WGS) entry which is preliminary data.</text>
</comment>
<reference evidence="1" key="1">
    <citation type="journal article" date="2015" name="Nature">
        <title>Complex archaea that bridge the gap between prokaryotes and eukaryotes.</title>
        <authorList>
            <person name="Spang A."/>
            <person name="Saw J.H."/>
            <person name="Jorgensen S.L."/>
            <person name="Zaremba-Niedzwiedzka K."/>
            <person name="Martijn J."/>
            <person name="Lind A.E."/>
            <person name="van Eijk R."/>
            <person name="Schleper C."/>
            <person name="Guy L."/>
            <person name="Ettema T.J."/>
        </authorList>
    </citation>
    <scope>NUCLEOTIDE SEQUENCE</scope>
</reference>
<protein>
    <submittedName>
        <fullName evidence="1">Uncharacterized protein</fullName>
    </submittedName>
</protein>
<accession>A0A0F9MUR1</accession>
<gene>
    <name evidence="1" type="ORF">LCGC14_1340730</name>
</gene>
<dbReference type="AlphaFoldDB" id="A0A0F9MUR1"/>